<feature type="coiled-coil region" evidence="5">
    <location>
        <begin position="322"/>
        <end position="349"/>
    </location>
</feature>
<proteinExistence type="inferred from homology"/>
<dbReference type="UniPathway" id="UPA00241">
    <property type="reaction ID" value="UER00353"/>
</dbReference>
<feature type="binding site" evidence="3">
    <location>
        <position position="286"/>
    </location>
    <ligand>
        <name>CTP</name>
        <dbReference type="ChEBI" id="CHEBI:37563"/>
    </ligand>
</feature>
<evidence type="ECO:0000256" key="5">
    <source>
        <dbReference type="SAM" id="Coils"/>
    </source>
</evidence>
<evidence type="ECO:0000256" key="2">
    <source>
        <dbReference type="ARBA" id="ARBA00023239"/>
    </source>
</evidence>
<dbReference type="SUPFAM" id="SSF102645">
    <property type="entry name" value="CoaB-like"/>
    <property type="match status" value="1"/>
</dbReference>
<dbReference type="AlphaFoldDB" id="A0A6N4TN56"/>
<dbReference type="EMBL" id="AP019695">
    <property type="protein sequence ID" value="BBK23991.1"/>
    <property type="molecule type" value="Genomic_DNA"/>
</dbReference>
<dbReference type="Proteomes" id="UP000464754">
    <property type="component" value="Chromosome"/>
</dbReference>
<comment type="similarity">
    <text evidence="3 4">In the N-terminal section; belongs to the HFCD (homo-oligomeric flavin containing Cys decarboxylase) superfamily.</text>
</comment>
<keyword evidence="5" id="KW-0175">Coiled coil</keyword>
<dbReference type="SUPFAM" id="SSF52507">
    <property type="entry name" value="Homo-oligomeric flavin-containing Cys decarboxylases, HFCD"/>
    <property type="match status" value="1"/>
</dbReference>
<dbReference type="InterPro" id="IPR007085">
    <property type="entry name" value="DNA/pantothenate-metab_flavo_C"/>
</dbReference>
<feature type="binding site" evidence="3">
    <location>
        <position position="339"/>
    </location>
    <ligand>
        <name>CTP</name>
        <dbReference type="ChEBI" id="CHEBI:37563"/>
    </ligand>
</feature>
<feature type="region of interest" description="Phosphopantothenoylcysteine decarboxylase" evidence="3">
    <location>
        <begin position="1"/>
        <end position="187"/>
    </location>
</feature>
<evidence type="ECO:0000256" key="1">
    <source>
        <dbReference type="ARBA" id="ARBA00022793"/>
    </source>
</evidence>
<comment type="pathway">
    <text evidence="3 4">Cofactor biosynthesis; coenzyme A biosynthesis; CoA from (R)-pantothenate: step 2/5.</text>
</comment>
<keyword evidence="9" id="KW-1185">Reference proteome</keyword>
<reference evidence="9" key="1">
    <citation type="submission" date="2019-05" db="EMBL/GenBank/DDBJ databases">
        <title>Complete genome sequencing of Absiella argi strain JCM 30884.</title>
        <authorList>
            <person name="Sakamoto M."/>
            <person name="Murakami T."/>
            <person name="Mori H."/>
        </authorList>
    </citation>
    <scope>NUCLEOTIDE SEQUENCE [LARGE SCALE GENOMIC DNA]</scope>
    <source>
        <strain evidence="9">JCM 30884</strain>
    </source>
</reference>
<feature type="domain" description="Flavoprotein" evidence="6">
    <location>
        <begin position="3"/>
        <end position="167"/>
    </location>
</feature>
<comment type="catalytic activity">
    <reaction evidence="3 4">
        <text>(R)-4'-phosphopantothenate + L-cysteine + CTP = N-[(R)-4-phosphopantothenoyl]-L-cysteine + CMP + diphosphate + H(+)</text>
        <dbReference type="Rhea" id="RHEA:19397"/>
        <dbReference type="ChEBI" id="CHEBI:10986"/>
        <dbReference type="ChEBI" id="CHEBI:15378"/>
        <dbReference type="ChEBI" id="CHEBI:33019"/>
        <dbReference type="ChEBI" id="CHEBI:35235"/>
        <dbReference type="ChEBI" id="CHEBI:37563"/>
        <dbReference type="ChEBI" id="CHEBI:59458"/>
        <dbReference type="ChEBI" id="CHEBI:60377"/>
        <dbReference type="EC" id="6.3.2.5"/>
    </reaction>
</comment>
<comment type="cofactor">
    <cofactor evidence="3">
        <name>Mg(2+)</name>
        <dbReference type="ChEBI" id="CHEBI:18420"/>
    </cofactor>
</comment>
<dbReference type="GO" id="GO:0071513">
    <property type="term" value="C:phosphopantothenoylcysteine decarboxylase complex"/>
    <property type="evidence" value="ECO:0007669"/>
    <property type="project" value="TreeGrafter"/>
</dbReference>
<dbReference type="PANTHER" id="PTHR14359">
    <property type="entry name" value="HOMO-OLIGOMERIC FLAVIN CONTAINING CYS DECARBOXYLASE FAMILY"/>
    <property type="match status" value="1"/>
</dbReference>
<dbReference type="Gene3D" id="3.40.50.10300">
    <property type="entry name" value="CoaB-like"/>
    <property type="match status" value="1"/>
</dbReference>
<dbReference type="InterPro" id="IPR036551">
    <property type="entry name" value="Flavin_trans-like"/>
</dbReference>
<dbReference type="EC" id="6.3.2.5" evidence="3"/>
<dbReference type="GO" id="GO:0015937">
    <property type="term" value="P:coenzyme A biosynthetic process"/>
    <property type="evidence" value="ECO:0007669"/>
    <property type="project" value="UniProtKB-UniRule"/>
</dbReference>
<evidence type="ECO:0000259" key="7">
    <source>
        <dbReference type="Pfam" id="PF04127"/>
    </source>
</evidence>
<feature type="active site" description="Proton donor" evidence="3">
    <location>
        <position position="155"/>
    </location>
</feature>
<keyword evidence="3 4" id="KW-0288">FMN</keyword>
<feature type="domain" description="DNA/pantothenate metabolism flavoprotein C-terminal" evidence="7">
    <location>
        <begin position="183"/>
        <end position="391"/>
    </location>
</feature>
<feature type="binding site" evidence="3">
    <location>
        <position position="321"/>
    </location>
    <ligand>
        <name>CTP</name>
        <dbReference type="ChEBI" id="CHEBI:37563"/>
    </ligand>
</feature>
<dbReference type="GO" id="GO:0010181">
    <property type="term" value="F:FMN binding"/>
    <property type="evidence" value="ECO:0007669"/>
    <property type="project" value="UniProtKB-UniRule"/>
</dbReference>
<dbReference type="GO" id="GO:0004633">
    <property type="term" value="F:phosphopantothenoylcysteine decarboxylase activity"/>
    <property type="evidence" value="ECO:0007669"/>
    <property type="project" value="UniProtKB-UniRule"/>
</dbReference>
<keyword evidence="1 3" id="KW-0210">Decarboxylase</keyword>
<dbReference type="PANTHER" id="PTHR14359:SF6">
    <property type="entry name" value="PHOSPHOPANTOTHENOYLCYSTEINE DECARBOXYLASE"/>
    <property type="match status" value="1"/>
</dbReference>
<dbReference type="Gene3D" id="3.40.50.1950">
    <property type="entry name" value="Flavin prenyltransferase-like"/>
    <property type="match status" value="1"/>
</dbReference>
<dbReference type="InterPro" id="IPR003382">
    <property type="entry name" value="Flavoprotein"/>
</dbReference>
<protein>
    <recommendedName>
        <fullName evidence="3">Coenzyme A biosynthesis bifunctional protein CoaBC</fullName>
    </recommendedName>
    <alternativeName>
        <fullName evidence="3">DNA/pantothenate metabolism flavoprotein</fullName>
    </alternativeName>
    <alternativeName>
        <fullName evidence="3">Phosphopantothenoylcysteine synthetase/decarboxylase</fullName>
        <shortName evidence="3">PPCS-PPCDC</shortName>
    </alternativeName>
    <domain>
        <recommendedName>
            <fullName evidence="3">Phosphopantothenoylcysteine decarboxylase</fullName>
            <shortName evidence="3">PPC decarboxylase</shortName>
            <shortName evidence="3">PPC-DC</shortName>
            <ecNumber evidence="3">4.1.1.36</ecNumber>
        </recommendedName>
        <alternativeName>
            <fullName evidence="3">CoaC</fullName>
        </alternativeName>
    </domain>
    <domain>
        <recommendedName>
            <fullName evidence="3">Phosphopantothenate--cysteine ligase</fullName>
            <ecNumber evidence="3">6.3.2.5</ecNumber>
        </recommendedName>
        <alternativeName>
            <fullName evidence="3">CoaB</fullName>
        </alternativeName>
        <alternativeName>
            <fullName evidence="3">Phosphopantothenoylcysteine synthetase</fullName>
            <shortName evidence="3">PPC synthetase</shortName>
            <shortName evidence="3">PPC-S</shortName>
        </alternativeName>
    </domain>
</protein>
<keyword evidence="3" id="KW-0479">Metal-binding</keyword>
<feature type="binding site" evidence="3">
    <location>
        <position position="276"/>
    </location>
    <ligand>
        <name>CTP</name>
        <dbReference type="ChEBI" id="CHEBI:37563"/>
    </ligand>
</feature>
<dbReference type="EC" id="4.1.1.36" evidence="3"/>
<feature type="region of interest" description="Phosphopantothenate--cysteine ligase" evidence="3">
    <location>
        <begin position="188"/>
        <end position="404"/>
    </location>
</feature>
<feature type="binding site" evidence="3">
    <location>
        <position position="335"/>
    </location>
    <ligand>
        <name>CTP</name>
        <dbReference type="ChEBI" id="CHEBI:37563"/>
    </ligand>
</feature>
<keyword evidence="2 3" id="KW-0456">Lyase</keyword>
<dbReference type="RefSeq" id="WP_118361655.1">
    <property type="nucleotide sequence ID" value="NZ_AP019695.1"/>
</dbReference>
<evidence type="ECO:0000256" key="3">
    <source>
        <dbReference type="HAMAP-Rule" id="MF_02225"/>
    </source>
</evidence>
<comment type="caution">
    <text evidence="3">Lacks conserved residue(s) required for the propagation of feature annotation.</text>
</comment>
<evidence type="ECO:0000259" key="6">
    <source>
        <dbReference type="Pfam" id="PF02441"/>
    </source>
</evidence>
<keyword evidence="3 4" id="KW-0436">Ligase</keyword>
<gene>
    <name evidence="3 8" type="primary">coaBC</name>
    <name evidence="8" type="ORF">Aargi30884_28940</name>
</gene>
<evidence type="ECO:0000256" key="4">
    <source>
        <dbReference type="RuleBase" id="RU364078"/>
    </source>
</evidence>
<comment type="catalytic activity">
    <reaction evidence="3 4">
        <text>N-[(R)-4-phosphopantothenoyl]-L-cysteine + H(+) = (R)-4'-phosphopantetheine + CO2</text>
        <dbReference type="Rhea" id="RHEA:16793"/>
        <dbReference type="ChEBI" id="CHEBI:15378"/>
        <dbReference type="ChEBI" id="CHEBI:16526"/>
        <dbReference type="ChEBI" id="CHEBI:59458"/>
        <dbReference type="ChEBI" id="CHEBI:61723"/>
        <dbReference type="EC" id="4.1.1.36"/>
    </reaction>
</comment>
<accession>A0A6N4TN56</accession>
<keyword evidence="3 4" id="KW-0285">Flavoprotein</keyword>
<keyword evidence="3" id="KW-0511">Multifunctional enzyme</keyword>
<dbReference type="HAMAP" id="MF_02225">
    <property type="entry name" value="CoaBC"/>
    <property type="match status" value="1"/>
</dbReference>
<dbReference type="InterPro" id="IPR005252">
    <property type="entry name" value="CoaBC"/>
</dbReference>
<evidence type="ECO:0000313" key="9">
    <source>
        <dbReference type="Proteomes" id="UP000464754"/>
    </source>
</evidence>
<dbReference type="Pfam" id="PF04127">
    <property type="entry name" value="DFP"/>
    <property type="match status" value="1"/>
</dbReference>
<keyword evidence="3" id="KW-0460">Magnesium</keyword>
<dbReference type="InterPro" id="IPR035929">
    <property type="entry name" value="CoaB-like_sf"/>
</dbReference>
<dbReference type="KEGG" id="aarg:Aargi30884_28940"/>
<dbReference type="GO" id="GO:0004632">
    <property type="term" value="F:phosphopantothenate--cysteine ligase activity"/>
    <property type="evidence" value="ECO:0007669"/>
    <property type="project" value="UniProtKB-UniRule"/>
</dbReference>
<comment type="cofactor">
    <cofactor evidence="3">
        <name>FMN</name>
        <dbReference type="ChEBI" id="CHEBI:58210"/>
    </cofactor>
    <text evidence="3">Binds 1 FMN per subunit.</text>
</comment>
<comment type="similarity">
    <text evidence="3 4">In the C-terminal section; belongs to the PPC synthetase family.</text>
</comment>
<dbReference type="GO" id="GO:0046872">
    <property type="term" value="F:metal ion binding"/>
    <property type="evidence" value="ECO:0007669"/>
    <property type="project" value="UniProtKB-KW"/>
</dbReference>
<organism evidence="8 9">
    <name type="scientific">Amedibacterium intestinale</name>
    <dbReference type="NCBI Taxonomy" id="2583452"/>
    <lineage>
        <taxon>Bacteria</taxon>
        <taxon>Bacillati</taxon>
        <taxon>Bacillota</taxon>
        <taxon>Erysipelotrichia</taxon>
        <taxon>Erysipelotrichales</taxon>
        <taxon>Erysipelotrichaceae</taxon>
        <taxon>Amedibacterium</taxon>
    </lineage>
</organism>
<dbReference type="Pfam" id="PF02441">
    <property type="entry name" value="Flavoprotein"/>
    <property type="match status" value="1"/>
</dbReference>
<dbReference type="NCBIfam" id="TIGR00521">
    <property type="entry name" value="coaBC_dfp"/>
    <property type="match status" value="1"/>
</dbReference>
<sequence>MKKTIVLGVTGGIAAFKAAQLTSNLIKKGYDVEVIMTKNATEFIAPLTFESLTKHNVMVSTFEKVADRSVKHVSIAKRADIFVIVPATANVIAKIVHGLADDMLTTTFLAATCPKVICPAMNTNMYENPITQNNLKLCKEFGFEIIDSADGYLACGDSGKGKLQDIALIEERIEDILHASSELKGKHVLVSAGPTQEAMDPVRFISNHSSGKMGYAIARAAANMGAEVTLVSGPVSLSTPYGVNKISITSANEMSQAIKEHMEEADFIIKAAAVGDYRVEHISNEKIKKQGDILELTLHKNEDILAYIGAHKKPEQVLCGFAMETENLLENAEEKRKKKNCDMIVANNLKTEGAGFQGDTNVAVLLQENGKEELGLMSKYELGKTILLRMLEIQANRKGTSVSC</sequence>
<comment type="pathway">
    <text evidence="3 4">Cofactor biosynthesis; coenzyme A biosynthesis; CoA from (R)-pantothenate: step 3/5.</text>
</comment>
<dbReference type="GO" id="GO:0015941">
    <property type="term" value="P:pantothenate catabolic process"/>
    <property type="evidence" value="ECO:0007669"/>
    <property type="project" value="InterPro"/>
</dbReference>
<name>A0A6N4TN56_9FIRM</name>
<comment type="function">
    <text evidence="4">Catalyzes two steps in the biosynthesis of coenzyme A. In the first step cysteine is conjugated to 4'-phosphopantothenate to form 4-phosphopantothenoylcysteine, in the latter compound is decarboxylated to form 4'-phosphopantotheine.</text>
</comment>
<comment type="function">
    <text evidence="3">Catalyzes two sequential steps in the biosynthesis of coenzyme A. In the first step cysteine is conjugated to 4'-phosphopantothenate to form 4-phosphopantothenoylcysteine. In the second step the latter compound is decarboxylated to form 4'-phosphopantotheine.</text>
</comment>
<evidence type="ECO:0000313" key="8">
    <source>
        <dbReference type="EMBL" id="BBK23991.1"/>
    </source>
</evidence>